<comment type="function">
    <text evidence="7">Required for the formation of a threonylcarbamoyl group on adenosine at position 37 (t(6)A37) in mitochondrial tRNAs that read codons beginning with adenine. Probably involved in the transfer of the threonylcarbamoyl moiety of threonylcarbamoyl-AMP (TC-AMP) to the N6 group of A37. Involved in mitochondrial genome maintenance.</text>
</comment>
<evidence type="ECO:0000256" key="3">
    <source>
        <dbReference type="ARBA" id="ARBA00022694"/>
    </source>
</evidence>
<keyword evidence="2 7" id="KW-0808">Transferase</keyword>
<dbReference type="InterPro" id="IPR017861">
    <property type="entry name" value="KAE1/TsaD"/>
</dbReference>
<dbReference type="FunCoup" id="A0A151ZEQ4">
    <property type="interactions" value="503"/>
</dbReference>
<dbReference type="GO" id="GO:0002949">
    <property type="term" value="P:tRNA threonylcarbamoyladenosine modification"/>
    <property type="evidence" value="ECO:0007669"/>
    <property type="project" value="UniProtKB-UniRule"/>
</dbReference>
<organism evidence="9 10">
    <name type="scientific">Tieghemostelium lacteum</name>
    <name type="common">Slime mold</name>
    <name type="synonym">Dictyostelium lacteum</name>
    <dbReference type="NCBI Taxonomy" id="361077"/>
    <lineage>
        <taxon>Eukaryota</taxon>
        <taxon>Amoebozoa</taxon>
        <taxon>Evosea</taxon>
        <taxon>Eumycetozoa</taxon>
        <taxon>Dictyostelia</taxon>
        <taxon>Dictyosteliales</taxon>
        <taxon>Raperosteliaceae</taxon>
        <taxon>Tieghemostelium</taxon>
    </lineage>
</organism>
<dbReference type="STRING" id="361077.A0A151ZEQ4"/>
<accession>A0A151ZEQ4</accession>
<dbReference type="PANTHER" id="PTHR11735:SF6">
    <property type="entry name" value="TRNA N6-ADENOSINE THREONYLCARBAMOYLTRANSFERASE, MITOCHONDRIAL"/>
    <property type="match status" value="1"/>
</dbReference>
<evidence type="ECO:0000256" key="4">
    <source>
        <dbReference type="ARBA" id="ARBA00022723"/>
    </source>
</evidence>
<dbReference type="InterPro" id="IPR043129">
    <property type="entry name" value="ATPase_NBD"/>
</dbReference>
<evidence type="ECO:0000256" key="6">
    <source>
        <dbReference type="ARBA" id="ARBA00048117"/>
    </source>
</evidence>
<comment type="cofactor">
    <cofactor evidence="7">
        <name>a divalent metal cation</name>
        <dbReference type="ChEBI" id="CHEBI:60240"/>
    </cofactor>
    <text evidence="7">Binds 1 divalent metal cation per subunit.</text>
</comment>
<dbReference type="GO" id="GO:0046872">
    <property type="term" value="F:metal ion binding"/>
    <property type="evidence" value="ECO:0007669"/>
    <property type="project" value="UniProtKB-KW"/>
</dbReference>
<evidence type="ECO:0000256" key="2">
    <source>
        <dbReference type="ARBA" id="ARBA00022679"/>
    </source>
</evidence>
<dbReference type="Gene3D" id="3.30.420.40">
    <property type="match status" value="2"/>
</dbReference>
<dbReference type="Pfam" id="PF00814">
    <property type="entry name" value="TsaD"/>
    <property type="match status" value="1"/>
</dbReference>
<dbReference type="GO" id="GO:0061711">
    <property type="term" value="F:tRNA N(6)-L-threonylcarbamoyladenine synthase activity"/>
    <property type="evidence" value="ECO:0007669"/>
    <property type="project" value="UniProtKB-EC"/>
</dbReference>
<comment type="caution">
    <text evidence="9">The sequence shown here is derived from an EMBL/GenBank/DDBJ whole genome shotgun (WGS) entry which is preliminary data.</text>
</comment>
<dbReference type="SUPFAM" id="SSF53067">
    <property type="entry name" value="Actin-like ATPase domain"/>
    <property type="match status" value="1"/>
</dbReference>
<dbReference type="OMA" id="NAAMIGC"/>
<dbReference type="PANTHER" id="PTHR11735">
    <property type="entry name" value="TRNA N6-ADENOSINE THREONYLCARBAMOYLTRANSFERASE"/>
    <property type="match status" value="1"/>
</dbReference>
<evidence type="ECO:0000256" key="7">
    <source>
        <dbReference type="HAMAP-Rule" id="MF_03179"/>
    </source>
</evidence>
<keyword evidence="10" id="KW-1185">Reference proteome</keyword>
<dbReference type="GO" id="GO:0005739">
    <property type="term" value="C:mitochondrion"/>
    <property type="evidence" value="ECO:0007669"/>
    <property type="project" value="UniProtKB-SubCell"/>
</dbReference>
<keyword evidence="4 7" id="KW-0479">Metal-binding</keyword>
<evidence type="ECO:0000259" key="8">
    <source>
        <dbReference type="Pfam" id="PF00814"/>
    </source>
</evidence>
<evidence type="ECO:0000313" key="10">
    <source>
        <dbReference type="Proteomes" id="UP000076078"/>
    </source>
</evidence>
<reference evidence="9 10" key="1">
    <citation type="submission" date="2015-12" db="EMBL/GenBank/DDBJ databases">
        <title>Dictyostelia acquired genes for synthesis and detection of signals that induce cell-type specialization by lateral gene transfer from prokaryotes.</title>
        <authorList>
            <person name="Gloeckner G."/>
            <person name="Schaap P."/>
        </authorList>
    </citation>
    <scope>NUCLEOTIDE SEQUENCE [LARGE SCALE GENOMIC DNA]</scope>
    <source>
        <strain evidence="9 10">TK</strain>
    </source>
</reference>
<comment type="catalytic activity">
    <reaction evidence="6 7">
        <text>L-threonylcarbamoyladenylate + adenosine(37) in tRNA = N(6)-L-threonylcarbamoyladenosine(37) in tRNA + AMP + H(+)</text>
        <dbReference type="Rhea" id="RHEA:37059"/>
        <dbReference type="Rhea" id="RHEA-COMP:10162"/>
        <dbReference type="Rhea" id="RHEA-COMP:10163"/>
        <dbReference type="ChEBI" id="CHEBI:15378"/>
        <dbReference type="ChEBI" id="CHEBI:73682"/>
        <dbReference type="ChEBI" id="CHEBI:74411"/>
        <dbReference type="ChEBI" id="CHEBI:74418"/>
        <dbReference type="ChEBI" id="CHEBI:456215"/>
        <dbReference type="EC" id="2.3.1.234"/>
    </reaction>
</comment>
<evidence type="ECO:0000313" key="9">
    <source>
        <dbReference type="EMBL" id="KYQ92405.1"/>
    </source>
</evidence>
<dbReference type="AlphaFoldDB" id="A0A151ZEQ4"/>
<keyword evidence="3 7" id="KW-0819">tRNA processing</keyword>
<evidence type="ECO:0000256" key="5">
    <source>
        <dbReference type="ARBA" id="ARBA00023315"/>
    </source>
</evidence>
<proteinExistence type="inferred from homology"/>
<dbReference type="CDD" id="cd24134">
    <property type="entry name" value="ASKHA_NBD_OSGEPL1_QRI7_euk"/>
    <property type="match status" value="1"/>
</dbReference>
<dbReference type="InterPro" id="IPR022450">
    <property type="entry name" value="TsaD"/>
</dbReference>
<evidence type="ECO:0000256" key="1">
    <source>
        <dbReference type="ARBA" id="ARBA00012156"/>
    </source>
</evidence>
<dbReference type="NCBIfam" id="TIGR03723">
    <property type="entry name" value="T6A_TsaD_YgjD"/>
    <property type="match status" value="1"/>
</dbReference>
<sequence>MYKRCLYSLLENRLGYLNNNKRFISNTTNIKKEYFNVLGIETSCDDTSIGIVRSDGTILGESKLSQWDIHKEHRGIVPNLASEQHRLNIDKSIDLALHEKFKDGLSIQDDIDVIAVTTGPGLAFSLQVGLEKAKELSRQYNKELCSVNHLEGHCLVVRMENIELEFPFLTLLISGGHSQILVCRGVSDYQCLGNTLDDSIGEALDKAARILDCEFGSVYDGHQHYYNIHGGEAIEILARRASPDANERFKFSIPMKESKNCDFSFSGLKSSLKRYVDQLKSQSGSELSLQDRCDLASSFQNTAFSHLENKLKKSLNWYYGKSTMDGKKKNKKLSQQQEIAGTETMPKREKLNGLVVSGGVSKNQYLRERLETLSKEFDLKCYFPSPKLCTDNGTMIAWAGVEMYNKGMVTKDLDKLFYIPYWPLDKNPVNLFDSNLKEKDQKIRSNWFNDIKNKYQK</sequence>
<dbReference type="Proteomes" id="UP000076078">
    <property type="component" value="Unassembled WGS sequence"/>
</dbReference>
<comment type="subunit">
    <text evidence="7">Homodimer.</text>
</comment>
<dbReference type="PRINTS" id="PR00789">
    <property type="entry name" value="OSIALOPTASE"/>
</dbReference>
<comment type="similarity">
    <text evidence="7">Belongs to the KAE1 / TsaD family.</text>
</comment>
<dbReference type="EMBL" id="LODT01000029">
    <property type="protein sequence ID" value="KYQ92405.1"/>
    <property type="molecule type" value="Genomic_DNA"/>
</dbReference>
<keyword evidence="7" id="KW-0496">Mitochondrion</keyword>
<dbReference type="NCBIfam" id="TIGR00329">
    <property type="entry name" value="gcp_kae1"/>
    <property type="match status" value="1"/>
</dbReference>
<feature type="domain" description="Gcp-like" evidence="8">
    <location>
        <begin position="57"/>
        <end position="398"/>
    </location>
</feature>
<dbReference type="InParanoid" id="A0A151ZEQ4"/>
<protein>
    <recommendedName>
        <fullName evidence="1">N(6)-L-threonylcarbamoyladenine synthase</fullName>
        <ecNumber evidence="1">2.3.1.234</ecNumber>
    </recommendedName>
</protein>
<keyword evidence="5 7" id="KW-0012">Acyltransferase</keyword>
<dbReference type="OrthoDB" id="10259622at2759"/>
<dbReference type="InterPro" id="IPR000905">
    <property type="entry name" value="Gcp-like_dom"/>
</dbReference>
<dbReference type="HAMAP" id="MF_01445">
    <property type="entry name" value="TsaD"/>
    <property type="match status" value="1"/>
</dbReference>
<dbReference type="EC" id="2.3.1.234" evidence="1"/>
<comment type="subcellular location">
    <subcellularLocation>
        <location evidence="7">Mitochondrion</location>
    </subcellularLocation>
</comment>
<name>A0A151ZEQ4_TIELA</name>
<gene>
    <name evidence="9" type="ORF">DLAC_06380</name>
</gene>